<reference evidence="1" key="1">
    <citation type="journal article" date="2021" name="Open Biol.">
        <title>Shared evolutionary footprints suggest mitochondrial oxidative damage underlies multiple complex I losses in fungi.</title>
        <authorList>
            <person name="Schikora-Tamarit M.A."/>
            <person name="Marcet-Houben M."/>
            <person name="Nosek J."/>
            <person name="Gabaldon T."/>
        </authorList>
    </citation>
    <scope>NUCLEOTIDE SEQUENCE</scope>
    <source>
        <strain evidence="1">CBS6075</strain>
    </source>
</reference>
<proteinExistence type="predicted"/>
<protein>
    <submittedName>
        <fullName evidence="1">Uncharacterized protein</fullName>
    </submittedName>
</protein>
<accession>A0A9P8P666</accession>
<comment type="caution">
    <text evidence="1">The sequence shown here is derived from an EMBL/GenBank/DDBJ whole genome shotgun (WGS) entry which is preliminary data.</text>
</comment>
<keyword evidence="2" id="KW-1185">Reference proteome</keyword>
<name>A0A9P8P666_9ASCO</name>
<gene>
    <name evidence="1" type="ORF">OGAPHI_003840</name>
</gene>
<evidence type="ECO:0000313" key="1">
    <source>
        <dbReference type="EMBL" id="KAH3665652.1"/>
    </source>
</evidence>
<dbReference type="Proteomes" id="UP000769157">
    <property type="component" value="Unassembled WGS sequence"/>
</dbReference>
<dbReference type="EMBL" id="JAEUBE010000295">
    <property type="protein sequence ID" value="KAH3665652.1"/>
    <property type="molecule type" value="Genomic_DNA"/>
</dbReference>
<dbReference type="GeneID" id="70235805"/>
<organism evidence="1 2">
    <name type="scientific">Ogataea philodendri</name>
    <dbReference type="NCBI Taxonomy" id="1378263"/>
    <lineage>
        <taxon>Eukaryota</taxon>
        <taxon>Fungi</taxon>
        <taxon>Dikarya</taxon>
        <taxon>Ascomycota</taxon>
        <taxon>Saccharomycotina</taxon>
        <taxon>Pichiomycetes</taxon>
        <taxon>Pichiales</taxon>
        <taxon>Pichiaceae</taxon>
        <taxon>Ogataea</taxon>
    </lineage>
</organism>
<dbReference type="AlphaFoldDB" id="A0A9P8P666"/>
<evidence type="ECO:0000313" key="2">
    <source>
        <dbReference type="Proteomes" id="UP000769157"/>
    </source>
</evidence>
<reference evidence="1" key="2">
    <citation type="submission" date="2021-01" db="EMBL/GenBank/DDBJ databases">
        <authorList>
            <person name="Schikora-Tamarit M.A."/>
        </authorList>
    </citation>
    <scope>NUCLEOTIDE SEQUENCE</scope>
    <source>
        <strain evidence="1">CBS6075</strain>
    </source>
</reference>
<dbReference type="RefSeq" id="XP_046060856.1">
    <property type="nucleotide sequence ID" value="XM_046204854.1"/>
</dbReference>
<sequence length="126" mass="13580">MSMSCCLSNDPSSSWLPKTIAYGTLDRSKMSHTFKIVVSESGESSPNTWSPVITTRSGFSSSSTVSTNSVVLRSASQYSPEDSFGHGSKHTPSSVEKCRSATWRILNLFCLLNASCGLEGDLTVFL</sequence>